<organism evidence="2 3">
    <name type="scientific">Rhynchophorus ferrugineus</name>
    <name type="common">Red palm weevil</name>
    <name type="synonym">Curculio ferrugineus</name>
    <dbReference type="NCBI Taxonomy" id="354439"/>
    <lineage>
        <taxon>Eukaryota</taxon>
        <taxon>Metazoa</taxon>
        <taxon>Ecdysozoa</taxon>
        <taxon>Arthropoda</taxon>
        <taxon>Hexapoda</taxon>
        <taxon>Insecta</taxon>
        <taxon>Pterygota</taxon>
        <taxon>Neoptera</taxon>
        <taxon>Endopterygota</taxon>
        <taxon>Coleoptera</taxon>
        <taxon>Polyphaga</taxon>
        <taxon>Cucujiformia</taxon>
        <taxon>Curculionidae</taxon>
        <taxon>Dryophthorinae</taxon>
        <taxon>Rhynchophorus</taxon>
    </lineage>
</organism>
<evidence type="ECO:0000313" key="3">
    <source>
        <dbReference type="Proteomes" id="UP000625711"/>
    </source>
</evidence>
<keyword evidence="3" id="KW-1185">Reference proteome</keyword>
<comment type="caution">
    <text evidence="2">The sequence shown here is derived from an EMBL/GenBank/DDBJ whole genome shotgun (WGS) entry which is preliminary data.</text>
</comment>
<feature type="region of interest" description="Disordered" evidence="1">
    <location>
        <begin position="116"/>
        <end position="141"/>
    </location>
</feature>
<dbReference type="OrthoDB" id="296522at2759"/>
<protein>
    <submittedName>
        <fullName evidence="2">Uncharacterized protein</fullName>
    </submittedName>
</protein>
<name>A0A834HR01_RHYFE</name>
<proteinExistence type="predicted"/>
<dbReference type="EMBL" id="JAACXV010017944">
    <property type="protein sequence ID" value="KAF7264201.1"/>
    <property type="molecule type" value="Genomic_DNA"/>
</dbReference>
<dbReference type="AlphaFoldDB" id="A0A834HR01"/>
<feature type="region of interest" description="Disordered" evidence="1">
    <location>
        <begin position="18"/>
        <end position="86"/>
    </location>
</feature>
<evidence type="ECO:0000313" key="2">
    <source>
        <dbReference type="EMBL" id="KAF7264201.1"/>
    </source>
</evidence>
<evidence type="ECO:0000256" key="1">
    <source>
        <dbReference type="SAM" id="MobiDB-lite"/>
    </source>
</evidence>
<dbReference type="Proteomes" id="UP000625711">
    <property type="component" value="Unassembled WGS sequence"/>
</dbReference>
<feature type="compositionally biased region" description="Basic and acidic residues" evidence="1">
    <location>
        <begin position="131"/>
        <end position="141"/>
    </location>
</feature>
<accession>A0A834HR01</accession>
<reference evidence="2" key="1">
    <citation type="submission" date="2020-08" db="EMBL/GenBank/DDBJ databases">
        <title>Genome sequencing and assembly of the red palm weevil Rhynchophorus ferrugineus.</title>
        <authorList>
            <person name="Dias G.B."/>
            <person name="Bergman C.M."/>
            <person name="Manee M."/>
        </authorList>
    </citation>
    <scope>NUCLEOTIDE SEQUENCE</scope>
    <source>
        <strain evidence="2">AA-2017</strain>
        <tissue evidence="2">Whole larva</tissue>
    </source>
</reference>
<sequence length="181" mass="19549">MMSRVQCTKDCVYLGHNMSHADGNSTEGESTTGGGGSKNPSHTGTGCYRNFDHFPNRHRRSNSSTTPCLPINEGPPPCSPSSQRRQLLDLGVSNPSVEDSYQQSASMAPLAQDETQLLPGTPKGYISPSADSKKSDTLRKADRLDEIPSEFECCFCTSKEYDGQSQHCAGECIPLRATKSA</sequence>
<gene>
    <name evidence="2" type="ORF">GWI33_000476</name>
</gene>